<proteinExistence type="predicted"/>
<comment type="caution">
    <text evidence="1">The sequence shown here is derived from an EMBL/GenBank/DDBJ whole genome shotgun (WGS) entry which is preliminary data.</text>
</comment>
<organism evidence="1 2">
    <name type="scientific">Protopolystoma xenopodis</name>
    <dbReference type="NCBI Taxonomy" id="117903"/>
    <lineage>
        <taxon>Eukaryota</taxon>
        <taxon>Metazoa</taxon>
        <taxon>Spiralia</taxon>
        <taxon>Lophotrochozoa</taxon>
        <taxon>Platyhelminthes</taxon>
        <taxon>Monogenea</taxon>
        <taxon>Polyopisthocotylea</taxon>
        <taxon>Polystomatidea</taxon>
        <taxon>Polystomatidae</taxon>
        <taxon>Protopolystoma</taxon>
    </lineage>
</organism>
<reference evidence="1" key="1">
    <citation type="submission" date="2018-11" db="EMBL/GenBank/DDBJ databases">
        <authorList>
            <consortium name="Pathogen Informatics"/>
        </authorList>
    </citation>
    <scope>NUCLEOTIDE SEQUENCE</scope>
</reference>
<name>A0A3S5CNL7_9PLAT</name>
<accession>A0A3S5CNL7</accession>
<evidence type="ECO:0000313" key="1">
    <source>
        <dbReference type="EMBL" id="VEL23661.1"/>
    </source>
</evidence>
<dbReference type="AlphaFoldDB" id="A0A3S5CNL7"/>
<dbReference type="EMBL" id="CAAALY010063144">
    <property type="protein sequence ID" value="VEL23661.1"/>
    <property type="molecule type" value="Genomic_DNA"/>
</dbReference>
<evidence type="ECO:0000313" key="2">
    <source>
        <dbReference type="Proteomes" id="UP000784294"/>
    </source>
</evidence>
<protein>
    <submittedName>
        <fullName evidence="1">Uncharacterized protein</fullName>
    </submittedName>
</protein>
<sequence>MHSCWWTREQEQVVSSVSATDGSVELEQVDEENEEAKTNEAVELLDAINLSKEENNGRIDNELIVK</sequence>
<keyword evidence="2" id="KW-1185">Reference proteome</keyword>
<gene>
    <name evidence="1" type="ORF">PXEA_LOCUS17101</name>
</gene>
<dbReference type="Proteomes" id="UP000784294">
    <property type="component" value="Unassembled WGS sequence"/>
</dbReference>